<reference evidence="1 2" key="1">
    <citation type="journal article" date="2016" name="Mol. Biol. Evol.">
        <title>Comparative Genomics of Early-Diverging Mushroom-Forming Fungi Provides Insights into the Origins of Lignocellulose Decay Capabilities.</title>
        <authorList>
            <person name="Nagy L.G."/>
            <person name="Riley R."/>
            <person name="Tritt A."/>
            <person name="Adam C."/>
            <person name="Daum C."/>
            <person name="Floudas D."/>
            <person name="Sun H."/>
            <person name="Yadav J.S."/>
            <person name="Pangilinan J."/>
            <person name="Larsson K.H."/>
            <person name="Matsuura K."/>
            <person name="Barry K."/>
            <person name="Labutti K."/>
            <person name="Kuo R."/>
            <person name="Ohm R.A."/>
            <person name="Bhattacharya S.S."/>
            <person name="Shirouzu T."/>
            <person name="Yoshinaga Y."/>
            <person name="Martin F.M."/>
            <person name="Grigoriev I.V."/>
            <person name="Hibbett D.S."/>
        </authorList>
    </citation>
    <scope>NUCLEOTIDE SEQUENCE [LARGE SCALE GENOMIC DNA]</scope>
    <source>
        <strain evidence="1 2">HHB12029</strain>
    </source>
</reference>
<dbReference type="EMBL" id="KV426182">
    <property type="protein sequence ID" value="KZV85607.1"/>
    <property type="molecule type" value="Genomic_DNA"/>
</dbReference>
<sequence>MGQANRLSPTYMSHVRQLRRPTDLRSNFMLAGPMLLRVVTLTCAPDMDAGESRLRCTQTNTIPRVWRIGHPVAGGRSATADLPNTRLIRERYVYKLDINSLGYSTVVMRLLYMIL</sequence>
<dbReference type="InParanoid" id="A0A165DXP5"/>
<organism evidence="1 2">
    <name type="scientific">Exidia glandulosa HHB12029</name>
    <dbReference type="NCBI Taxonomy" id="1314781"/>
    <lineage>
        <taxon>Eukaryota</taxon>
        <taxon>Fungi</taxon>
        <taxon>Dikarya</taxon>
        <taxon>Basidiomycota</taxon>
        <taxon>Agaricomycotina</taxon>
        <taxon>Agaricomycetes</taxon>
        <taxon>Auriculariales</taxon>
        <taxon>Exidiaceae</taxon>
        <taxon>Exidia</taxon>
    </lineage>
</organism>
<dbReference type="AlphaFoldDB" id="A0A165DXP5"/>
<name>A0A165DXP5_EXIGL</name>
<evidence type="ECO:0000313" key="2">
    <source>
        <dbReference type="Proteomes" id="UP000077266"/>
    </source>
</evidence>
<protein>
    <submittedName>
        <fullName evidence="1">Uncharacterized protein</fullName>
    </submittedName>
</protein>
<accession>A0A165DXP5</accession>
<evidence type="ECO:0000313" key="1">
    <source>
        <dbReference type="EMBL" id="KZV85607.1"/>
    </source>
</evidence>
<gene>
    <name evidence="1" type="ORF">EXIGLDRAFT_725955</name>
</gene>
<keyword evidence="2" id="KW-1185">Reference proteome</keyword>
<proteinExistence type="predicted"/>
<dbReference type="Proteomes" id="UP000077266">
    <property type="component" value="Unassembled WGS sequence"/>
</dbReference>